<dbReference type="AlphaFoldDB" id="A0A8S0UCZ5"/>
<sequence length="56" mass="5985">MESWFGEPTTVAVRSLLARDPGVVLGSCPNKNKLKPLNLRSSSLSGELLPNDSSSK</sequence>
<gene>
    <name evidence="1" type="ORF">OLEA9_A092591</name>
</gene>
<protein>
    <submittedName>
        <fullName evidence="1">Uncharacterized protein</fullName>
    </submittedName>
</protein>
<name>A0A8S0UCZ5_OLEEU</name>
<dbReference type="EMBL" id="CACTIH010007553">
    <property type="protein sequence ID" value="CAA3015457.1"/>
    <property type="molecule type" value="Genomic_DNA"/>
</dbReference>
<dbReference type="Proteomes" id="UP000594638">
    <property type="component" value="Unassembled WGS sequence"/>
</dbReference>
<evidence type="ECO:0000313" key="2">
    <source>
        <dbReference type="Proteomes" id="UP000594638"/>
    </source>
</evidence>
<accession>A0A8S0UCZ5</accession>
<proteinExistence type="predicted"/>
<dbReference type="Gramene" id="OE9A092591T1">
    <property type="protein sequence ID" value="OE9A092591C1"/>
    <property type="gene ID" value="OE9A092591"/>
</dbReference>
<keyword evidence="2" id="KW-1185">Reference proteome</keyword>
<comment type="caution">
    <text evidence="1">The sequence shown here is derived from an EMBL/GenBank/DDBJ whole genome shotgun (WGS) entry which is preliminary data.</text>
</comment>
<reference evidence="1 2" key="1">
    <citation type="submission" date="2019-12" db="EMBL/GenBank/DDBJ databases">
        <authorList>
            <person name="Alioto T."/>
            <person name="Alioto T."/>
            <person name="Gomez Garrido J."/>
        </authorList>
    </citation>
    <scope>NUCLEOTIDE SEQUENCE [LARGE SCALE GENOMIC DNA]</scope>
</reference>
<evidence type="ECO:0000313" key="1">
    <source>
        <dbReference type="EMBL" id="CAA3015457.1"/>
    </source>
</evidence>
<organism evidence="1 2">
    <name type="scientific">Olea europaea subsp. europaea</name>
    <dbReference type="NCBI Taxonomy" id="158383"/>
    <lineage>
        <taxon>Eukaryota</taxon>
        <taxon>Viridiplantae</taxon>
        <taxon>Streptophyta</taxon>
        <taxon>Embryophyta</taxon>
        <taxon>Tracheophyta</taxon>
        <taxon>Spermatophyta</taxon>
        <taxon>Magnoliopsida</taxon>
        <taxon>eudicotyledons</taxon>
        <taxon>Gunneridae</taxon>
        <taxon>Pentapetalae</taxon>
        <taxon>asterids</taxon>
        <taxon>lamiids</taxon>
        <taxon>Lamiales</taxon>
        <taxon>Oleaceae</taxon>
        <taxon>Oleeae</taxon>
        <taxon>Olea</taxon>
    </lineage>
</organism>